<keyword evidence="1" id="KW-0059">Arsenical resistance</keyword>
<dbReference type="PANTHER" id="PTHR43428">
    <property type="entry name" value="ARSENATE REDUCTASE"/>
    <property type="match status" value="1"/>
</dbReference>
<dbReference type="SMART" id="SM00226">
    <property type="entry name" value="LMWPc"/>
    <property type="match status" value="1"/>
</dbReference>
<dbReference type="SUPFAM" id="SSF52788">
    <property type="entry name" value="Phosphotyrosine protein phosphatases I"/>
    <property type="match status" value="1"/>
</dbReference>
<comment type="caution">
    <text evidence="3">The sequence shown here is derived from an EMBL/GenBank/DDBJ whole genome shotgun (WGS) entry which is preliminary data.</text>
</comment>
<dbReference type="PANTHER" id="PTHR43428:SF1">
    <property type="entry name" value="ARSENATE REDUCTASE"/>
    <property type="match status" value="1"/>
</dbReference>
<evidence type="ECO:0000259" key="2">
    <source>
        <dbReference type="SMART" id="SM00226"/>
    </source>
</evidence>
<evidence type="ECO:0000313" key="4">
    <source>
        <dbReference type="Proteomes" id="UP001491310"/>
    </source>
</evidence>
<dbReference type="EMBL" id="JALJOT010000006">
    <property type="protein sequence ID" value="KAK9909298.1"/>
    <property type="molecule type" value="Genomic_DNA"/>
</dbReference>
<gene>
    <name evidence="3" type="ORF">WJX75_000129</name>
</gene>
<keyword evidence="4" id="KW-1185">Reference proteome</keyword>
<dbReference type="Gene3D" id="3.40.50.2300">
    <property type="match status" value="1"/>
</dbReference>
<sequence>MSELGVDLSSVQPQLLTPELAETSDLLITMGCGEACPYVPGLKRLDWPLEDPKGKPLERVREIRDEVKARILKLIKEEGWGKAET</sequence>
<evidence type="ECO:0000256" key="1">
    <source>
        <dbReference type="ARBA" id="ARBA00022849"/>
    </source>
</evidence>
<organism evidence="3 4">
    <name type="scientific">Coccomyxa subellipsoidea</name>
    <dbReference type="NCBI Taxonomy" id="248742"/>
    <lineage>
        <taxon>Eukaryota</taxon>
        <taxon>Viridiplantae</taxon>
        <taxon>Chlorophyta</taxon>
        <taxon>core chlorophytes</taxon>
        <taxon>Trebouxiophyceae</taxon>
        <taxon>Trebouxiophyceae incertae sedis</taxon>
        <taxon>Coccomyxaceae</taxon>
        <taxon>Coccomyxa</taxon>
    </lineage>
</organism>
<accession>A0ABR2YR18</accession>
<name>A0ABR2YR18_9CHLO</name>
<dbReference type="InterPro" id="IPR036196">
    <property type="entry name" value="Ptyr_pPase_sf"/>
</dbReference>
<reference evidence="3 4" key="1">
    <citation type="journal article" date="2024" name="Nat. Commun.">
        <title>Phylogenomics reveals the evolutionary origins of lichenization in chlorophyte algae.</title>
        <authorList>
            <person name="Puginier C."/>
            <person name="Libourel C."/>
            <person name="Otte J."/>
            <person name="Skaloud P."/>
            <person name="Haon M."/>
            <person name="Grisel S."/>
            <person name="Petersen M."/>
            <person name="Berrin J.G."/>
            <person name="Delaux P.M."/>
            <person name="Dal Grande F."/>
            <person name="Keller J."/>
        </authorList>
    </citation>
    <scope>NUCLEOTIDE SEQUENCE [LARGE SCALE GENOMIC DNA]</scope>
    <source>
        <strain evidence="3 4">SAG 216-7</strain>
    </source>
</reference>
<feature type="domain" description="Phosphotyrosine protein phosphatase I" evidence="2">
    <location>
        <begin position="1"/>
        <end position="77"/>
    </location>
</feature>
<dbReference type="Proteomes" id="UP001491310">
    <property type="component" value="Unassembled WGS sequence"/>
</dbReference>
<proteinExistence type="predicted"/>
<protein>
    <recommendedName>
        <fullName evidence="2">Phosphotyrosine protein phosphatase I domain-containing protein</fullName>
    </recommendedName>
</protein>
<dbReference type="InterPro" id="IPR023485">
    <property type="entry name" value="Ptyr_pPase"/>
</dbReference>
<evidence type="ECO:0000313" key="3">
    <source>
        <dbReference type="EMBL" id="KAK9909298.1"/>
    </source>
</evidence>